<protein>
    <submittedName>
        <fullName evidence="2">Uncharacterized protein</fullName>
    </submittedName>
</protein>
<comment type="caution">
    <text evidence="2">The sequence shown here is derived from an EMBL/GenBank/DDBJ whole genome shotgun (WGS) entry which is preliminary data.</text>
</comment>
<proteinExistence type="predicted"/>
<dbReference type="Proteomes" id="UP000314294">
    <property type="component" value="Unassembled WGS sequence"/>
</dbReference>
<dbReference type="EMBL" id="SRLO01000794">
    <property type="protein sequence ID" value="TNN46347.1"/>
    <property type="molecule type" value="Genomic_DNA"/>
</dbReference>
<organism evidence="2 3">
    <name type="scientific">Liparis tanakae</name>
    <name type="common">Tanaka's snailfish</name>
    <dbReference type="NCBI Taxonomy" id="230148"/>
    <lineage>
        <taxon>Eukaryota</taxon>
        <taxon>Metazoa</taxon>
        <taxon>Chordata</taxon>
        <taxon>Craniata</taxon>
        <taxon>Vertebrata</taxon>
        <taxon>Euteleostomi</taxon>
        <taxon>Actinopterygii</taxon>
        <taxon>Neopterygii</taxon>
        <taxon>Teleostei</taxon>
        <taxon>Neoteleostei</taxon>
        <taxon>Acanthomorphata</taxon>
        <taxon>Eupercaria</taxon>
        <taxon>Perciformes</taxon>
        <taxon>Cottioidei</taxon>
        <taxon>Cottales</taxon>
        <taxon>Liparidae</taxon>
        <taxon>Liparis</taxon>
    </lineage>
</organism>
<evidence type="ECO:0000313" key="2">
    <source>
        <dbReference type="EMBL" id="TNN46347.1"/>
    </source>
</evidence>
<evidence type="ECO:0000256" key="1">
    <source>
        <dbReference type="SAM" id="MobiDB-lite"/>
    </source>
</evidence>
<name>A0A4Z2FYS1_9TELE</name>
<keyword evidence="3" id="KW-1185">Reference proteome</keyword>
<gene>
    <name evidence="2" type="ORF">EYF80_043465</name>
</gene>
<evidence type="ECO:0000313" key="3">
    <source>
        <dbReference type="Proteomes" id="UP000314294"/>
    </source>
</evidence>
<feature type="region of interest" description="Disordered" evidence="1">
    <location>
        <begin position="1"/>
        <end position="84"/>
    </location>
</feature>
<sequence>MHHEGLLDIGHLPTFQPGVHTGRQEAGNKVMKSSSPDGERGRRSSVAQVGHTSNHSPPCRGANMWRAREPDTTEDELVVVKLSQ</sequence>
<reference evidence="2 3" key="1">
    <citation type="submission" date="2019-03" db="EMBL/GenBank/DDBJ databases">
        <title>First draft genome of Liparis tanakae, snailfish: a comprehensive survey of snailfish specific genes.</title>
        <authorList>
            <person name="Kim W."/>
            <person name="Song I."/>
            <person name="Jeong J.-H."/>
            <person name="Kim D."/>
            <person name="Kim S."/>
            <person name="Ryu S."/>
            <person name="Song J.Y."/>
            <person name="Lee S.K."/>
        </authorList>
    </citation>
    <scope>NUCLEOTIDE SEQUENCE [LARGE SCALE GENOMIC DNA]</scope>
    <source>
        <tissue evidence="2">Muscle</tissue>
    </source>
</reference>
<dbReference type="AlphaFoldDB" id="A0A4Z2FYS1"/>
<accession>A0A4Z2FYS1</accession>
<feature type="compositionally biased region" description="Polar residues" evidence="1">
    <location>
        <begin position="45"/>
        <end position="56"/>
    </location>
</feature>